<dbReference type="EMBL" id="GGEC01058772">
    <property type="protein sequence ID" value="MBX39256.1"/>
    <property type="molecule type" value="Transcribed_RNA"/>
</dbReference>
<sequence length="19" mass="2090">MHIHGCICTIMSSKSWAAI</sequence>
<accession>A0A2P2N9Y7</accession>
<reference evidence="1" key="1">
    <citation type="submission" date="2018-02" db="EMBL/GenBank/DDBJ databases">
        <title>Rhizophora mucronata_Transcriptome.</title>
        <authorList>
            <person name="Meera S.P."/>
            <person name="Sreeshan A."/>
            <person name="Augustine A."/>
        </authorList>
    </citation>
    <scope>NUCLEOTIDE SEQUENCE</scope>
    <source>
        <tissue evidence="1">Leaf</tissue>
    </source>
</reference>
<proteinExistence type="predicted"/>
<dbReference type="AlphaFoldDB" id="A0A2P2N9Y7"/>
<name>A0A2P2N9Y7_RHIMU</name>
<protein>
    <submittedName>
        <fullName evidence="1">Uncharacterized protein</fullName>
    </submittedName>
</protein>
<evidence type="ECO:0000313" key="1">
    <source>
        <dbReference type="EMBL" id="MBX39256.1"/>
    </source>
</evidence>
<organism evidence="1">
    <name type="scientific">Rhizophora mucronata</name>
    <name type="common">Asiatic mangrove</name>
    <dbReference type="NCBI Taxonomy" id="61149"/>
    <lineage>
        <taxon>Eukaryota</taxon>
        <taxon>Viridiplantae</taxon>
        <taxon>Streptophyta</taxon>
        <taxon>Embryophyta</taxon>
        <taxon>Tracheophyta</taxon>
        <taxon>Spermatophyta</taxon>
        <taxon>Magnoliopsida</taxon>
        <taxon>eudicotyledons</taxon>
        <taxon>Gunneridae</taxon>
        <taxon>Pentapetalae</taxon>
        <taxon>rosids</taxon>
        <taxon>fabids</taxon>
        <taxon>Malpighiales</taxon>
        <taxon>Rhizophoraceae</taxon>
        <taxon>Rhizophora</taxon>
    </lineage>
</organism>